<keyword evidence="2" id="KW-0812">Transmembrane</keyword>
<dbReference type="EMBL" id="FUWH01000013">
    <property type="protein sequence ID" value="SKA16584.1"/>
    <property type="molecule type" value="Genomic_DNA"/>
</dbReference>
<protein>
    <submittedName>
        <fullName evidence="3">Uncharacterized protein</fullName>
    </submittedName>
</protein>
<feature type="region of interest" description="Disordered" evidence="1">
    <location>
        <begin position="248"/>
        <end position="269"/>
    </location>
</feature>
<name>A0A1T4RKR5_9BACT</name>
<keyword evidence="4" id="KW-1185">Reference proteome</keyword>
<accession>A0A1T4RKR5</accession>
<dbReference type="RefSeq" id="WP_078832648.1">
    <property type="nucleotide sequence ID" value="NZ_FUWH01000013.1"/>
</dbReference>
<sequence>MNKFLNGINNFLKARTWSGGAWLFTLCLLLAVSAGTYILSHRNTPGQQYVQLDKRQLLMVKKCLDNSPDSVQARKARTGLIMLFLDTEFNNKLIGKQRKAMDSLLNLFNNAQVYDYLTEKKILAESTFWLTGNSVYMETLFWSLLGVLVSLIYYVSLANAQSSNTAGDDDCGSFDPTEISGQVAKMFFAPACTLILILGYHYVLSDGSSMADINIGNGVIVFSFISGFFSGRVMKFLDRMKELLLPVTGTKKTGNPPPNDNTGGNNGNSGSVPLNNVVVQVTLDVPPGSIADADAALVESAGFNAAVVTLTSVDKQEVFDLIPNETKNGLFERTGMLPGKYILTASVNYKRQDEAMLTLYGSKEIELVPDITASTLVLEQV</sequence>
<feature type="compositionally biased region" description="Low complexity" evidence="1">
    <location>
        <begin position="260"/>
        <end position="269"/>
    </location>
</feature>
<dbReference type="AlphaFoldDB" id="A0A1T4RKR5"/>
<dbReference type="STRING" id="413434.SAMN04488132_11330"/>
<reference evidence="3 4" key="1">
    <citation type="submission" date="2017-02" db="EMBL/GenBank/DDBJ databases">
        <authorList>
            <person name="Peterson S.W."/>
        </authorList>
    </citation>
    <scope>NUCLEOTIDE SEQUENCE [LARGE SCALE GENOMIC DNA]</scope>
    <source>
        <strain evidence="3 4">DSM 22335</strain>
    </source>
</reference>
<evidence type="ECO:0000256" key="1">
    <source>
        <dbReference type="SAM" id="MobiDB-lite"/>
    </source>
</evidence>
<evidence type="ECO:0000313" key="4">
    <source>
        <dbReference type="Proteomes" id="UP000190888"/>
    </source>
</evidence>
<feature type="transmembrane region" description="Helical" evidence="2">
    <location>
        <begin position="21"/>
        <end position="39"/>
    </location>
</feature>
<feature type="transmembrane region" description="Helical" evidence="2">
    <location>
        <begin position="135"/>
        <end position="155"/>
    </location>
</feature>
<feature type="transmembrane region" description="Helical" evidence="2">
    <location>
        <begin position="215"/>
        <end position="234"/>
    </location>
</feature>
<organism evidence="3 4">
    <name type="scientific">Sediminibacterium ginsengisoli</name>
    <dbReference type="NCBI Taxonomy" id="413434"/>
    <lineage>
        <taxon>Bacteria</taxon>
        <taxon>Pseudomonadati</taxon>
        <taxon>Bacteroidota</taxon>
        <taxon>Chitinophagia</taxon>
        <taxon>Chitinophagales</taxon>
        <taxon>Chitinophagaceae</taxon>
        <taxon>Sediminibacterium</taxon>
    </lineage>
</organism>
<evidence type="ECO:0000256" key="2">
    <source>
        <dbReference type="SAM" id="Phobius"/>
    </source>
</evidence>
<dbReference type="Proteomes" id="UP000190888">
    <property type="component" value="Unassembled WGS sequence"/>
</dbReference>
<dbReference type="OrthoDB" id="786291at2"/>
<evidence type="ECO:0000313" key="3">
    <source>
        <dbReference type="EMBL" id="SKA16584.1"/>
    </source>
</evidence>
<keyword evidence="2" id="KW-0472">Membrane</keyword>
<proteinExistence type="predicted"/>
<keyword evidence="2" id="KW-1133">Transmembrane helix</keyword>
<gene>
    <name evidence="3" type="ORF">SAMN04488132_11330</name>
</gene>
<feature type="transmembrane region" description="Helical" evidence="2">
    <location>
        <begin position="183"/>
        <end position="203"/>
    </location>
</feature>